<evidence type="ECO:0000313" key="2">
    <source>
        <dbReference type="EMBL" id="RYO73167.1"/>
    </source>
</evidence>
<keyword evidence="3" id="KW-1185">Reference proteome</keyword>
<dbReference type="Proteomes" id="UP000293823">
    <property type="component" value="Unassembled WGS sequence"/>
</dbReference>
<feature type="compositionally biased region" description="Polar residues" evidence="1">
    <location>
        <begin position="342"/>
        <end position="352"/>
    </location>
</feature>
<feature type="region of interest" description="Disordered" evidence="1">
    <location>
        <begin position="412"/>
        <end position="461"/>
    </location>
</feature>
<feature type="compositionally biased region" description="Basic and acidic residues" evidence="1">
    <location>
        <begin position="429"/>
        <end position="450"/>
    </location>
</feature>
<reference evidence="3" key="1">
    <citation type="journal article" date="2019" name="bioRxiv">
        <title>Genomics, evolutionary history and diagnostics of the Alternaria alternata species group including apple and Asian pear pathotypes.</title>
        <authorList>
            <person name="Armitage A.D."/>
            <person name="Cockerton H.M."/>
            <person name="Sreenivasaprasad S."/>
            <person name="Woodhall J.W."/>
            <person name="Lane C.R."/>
            <person name="Harrison R.J."/>
            <person name="Clarkson J.P."/>
        </authorList>
    </citation>
    <scope>NUCLEOTIDE SEQUENCE [LARGE SCALE GENOMIC DNA]</scope>
    <source>
        <strain evidence="3">RGR 97.0016</strain>
    </source>
</reference>
<feature type="compositionally biased region" description="Low complexity" evidence="1">
    <location>
        <begin position="93"/>
        <end position="108"/>
    </location>
</feature>
<feature type="region of interest" description="Disordered" evidence="1">
    <location>
        <begin position="329"/>
        <end position="370"/>
    </location>
</feature>
<dbReference type="AlphaFoldDB" id="A0A4Q4SQH6"/>
<comment type="caution">
    <text evidence="2">The sequence shown here is derived from an EMBL/GenBank/DDBJ whole genome shotgun (WGS) entry which is preliminary data.</text>
</comment>
<dbReference type="OrthoDB" id="5324651at2759"/>
<gene>
    <name evidence="2" type="ORF">AA0113_g726</name>
</gene>
<proteinExistence type="predicted"/>
<protein>
    <submittedName>
        <fullName evidence="2">Uncharacterized protein</fullName>
    </submittedName>
</protein>
<evidence type="ECO:0000313" key="3">
    <source>
        <dbReference type="Proteomes" id="UP000293823"/>
    </source>
</evidence>
<feature type="region of interest" description="Disordered" evidence="1">
    <location>
        <begin position="88"/>
        <end position="115"/>
    </location>
</feature>
<organism evidence="2 3">
    <name type="scientific">Alternaria arborescens</name>
    <dbReference type="NCBI Taxonomy" id="156630"/>
    <lineage>
        <taxon>Eukaryota</taxon>
        <taxon>Fungi</taxon>
        <taxon>Dikarya</taxon>
        <taxon>Ascomycota</taxon>
        <taxon>Pezizomycotina</taxon>
        <taxon>Dothideomycetes</taxon>
        <taxon>Pleosporomycetidae</taxon>
        <taxon>Pleosporales</taxon>
        <taxon>Pleosporineae</taxon>
        <taxon>Pleosporaceae</taxon>
        <taxon>Alternaria</taxon>
        <taxon>Alternaria sect. Alternaria</taxon>
    </lineage>
</organism>
<name>A0A4Q4SQH6_9PLEO</name>
<dbReference type="EMBL" id="PEJP01000002">
    <property type="protein sequence ID" value="RYO73167.1"/>
    <property type="molecule type" value="Genomic_DNA"/>
</dbReference>
<evidence type="ECO:0000256" key="1">
    <source>
        <dbReference type="SAM" id="MobiDB-lite"/>
    </source>
</evidence>
<sequence length="676" mass="74930">MVCPPLTEKQVYLALKDVFKGNEMLPSTVKKLRKRVEKSKENINIKPLIQTYGIENITQVAKVLLDDQVFVLRTRAIARFPELCETLPSQHDPPSTTETTIATSSATPPKREGVYSPEELLGIGDRLWTRTKKERDETIDADCQTQSLDCVSLPLWDQHRLLMKIQYALEKACFTFAQKRLKGLVQKEKWDCAEAVELQRWAKVLFMYREELNIEDVKDVGKPLPILLDAIAQLRNDAVHRIRLSSSGVLQHMTNAGLLSRLVQDEECSKLMSTIRTKTHDAIGKLVRNKQLLDDKMSKIKKDFAAKRAELERQETALLEAAVREHEEPKISVSGDLDQVSDDLSGTGSTNAPWKHGCDPTLSENKPASSADTVRMHMNASASKSNAQPAVTQVPNTANDEVAMAWAEWRKAKEEKQAAKGQTNRQKKTVGEAIKDQEGTEESRVSEKPGDGAVEDSHEDFEDVKQLSEPPIPVATVDNGLIESAFADEEEDDWKDKDEDSLEHYFECPEIVLDSAESDAKHPANDPPLEQQVVATDTTSEERGVLDVAVASEPCDSDLLEHGQGSIHEQYTSPAPTCVGQTEDNTDQGHTEPLLEEGISAGNGTMNLVASSEQPVATRRQSNAFPVIKSWGEGQWPGSVCIKSLDDDPRLNSLPTANEKGRVALVSMLEDIETAV</sequence>
<accession>A0A4Q4SQH6</accession>